<sequence length="38" mass="3994">SRCDAKFTVEKWLGTVLTGWGPSSKLAASPPMVSVGKT</sequence>
<name>X1RJD2_9ZZZZ</name>
<accession>X1RJD2</accession>
<organism evidence="1">
    <name type="scientific">marine sediment metagenome</name>
    <dbReference type="NCBI Taxonomy" id="412755"/>
    <lineage>
        <taxon>unclassified sequences</taxon>
        <taxon>metagenomes</taxon>
        <taxon>ecological metagenomes</taxon>
    </lineage>
</organism>
<protein>
    <submittedName>
        <fullName evidence="1">Uncharacterized protein</fullName>
    </submittedName>
</protein>
<feature type="non-terminal residue" evidence="1">
    <location>
        <position position="1"/>
    </location>
</feature>
<dbReference type="EMBL" id="BARW01001739">
    <property type="protein sequence ID" value="GAI63280.1"/>
    <property type="molecule type" value="Genomic_DNA"/>
</dbReference>
<proteinExistence type="predicted"/>
<gene>
    <name evidence="1" type="ORF">S12H4_05315</name>
</gene>
<evidence type="ECO:0000313" key="1">
    <source>
        <dbReference type="EMBL" id="GAI63280.1"/>
    </source>
</evidence>
<comment type="caution">
    <text evidence="1">The sequence shown here is derived from an EMBL/GenBank/DDBJ whole genome shotgun (WGS) entry which is preliminary data.</text>
</comment>
<dbReference type="AlphaFoldDB" id="X1RJD2"/>
<reference evidence="1" key="1">
    <citation type="journal article" date="2014" name="Front. Microbiol.">
        <title>High frequency of phylogenetically diverse reductive dehalogenase-homologous genes in deep subseafloor sedimentary metagenomes.</title>
        <authorList>
            <person name="Kawai M."/>
            <person name="Futagami T."/>
            <person name="Toyoda A."/>
            <person name="Takaki Y."/>
            <person name="Nishi S."/>
            <person name="Hori S."/>
            <person name="Arai W."/>
            <person name="Tsubouchi T."/>
            <person name="Morono Y."/>
            <person name="Uchiyama I."/>
            <person name="Ito T."/>
            <person name="Fujiyama A."/>
            <person name="Inagaki F."/>
            <person name="Takami H."/>
        </authorList>
    </citation>
    <scope>NUCLEOTIDE SEQUENCE</scope>
    <source>
        <strain evidence="1">Expedition CK06-06</strain>
    </source>
</reference>